<dbReference type="InterPro" id="IPR036514">
    <property type="entry name" value="SGNH_hydro_sf"/>
</dbReference>
<dbReference type="EMBL" id="JADOET010000004">
    <property type="protein sequence ID" value="MBF8149581.1"/>
    <property type="molecule type" value="Genomic_DNA"/>
</dbReference>
<proteinExistence type="predicted"/>
<dbReference type="Proteomes" id="UP000611215">
    <property type="component" value="Unassembled WGS sequence"/>
</dbReference>
<gene>
    <name evidence="2" type="ORF">ITJ86_06705</name>
</gene>
<dbReference type="InterPro" id="IPR034154">
    <property type="entry name" value="TOPRIM_DnaG/twinkle"/>
</dbReference>
<feature type="transmembrane region" description="Helical" evidence="1">
    <location>
        <begin position="12"/>
        <end position="31"/>
    </location>
</feature>
<keyword evidence="2" id="KW-0378">Hydrolase</keyword>
<dbReference type="RefSeq" id="WP_195870857.1">
    <property type="nucleotide sequence ID" value="NZ_JADOET010000004.1"/>
</dbReference>
<evidence type="ECO:0000313" key="2">
    <source>
        <dbReference type="EMBL" id="MBF8149581.1"/>
    </source>
</evidence>
<evidence type="ECO:0000313" key="3">
    <source>
        <dbReference type="Proteomes" id="UP000611215"/>
    </source>
</evidence>
<dbReference type="Gene3D" id="3.40.50.1110">
    <property type="entry name" value="SGNH hydrolase"/>
    <property type="match status" value="1"/>
</dbReference>
<keyword evidence="3" id="KW-1185">Reference proteome</keyword>
<dbReference type="SUPFAM" id="SSF52266">
    <property type="entry name" value="SGNH hydrolase"/>
    <property type="match status" value="1"/>
</dbReference>
<keyword evidence="1" id="KW-0812">Transmembrane</keyword>
<comment type="caution">
    <text evidence="2">The sequence shown here is derived from an EMBL/GenBank/DDBJ whole genome shotgun (WGS) entry which is preliminary data.</text>
</comment>
<sequence>MNSDITKKIIQIIVLTLVISYGLDKLVFFSLNKVSDKVMTGQAIGKLNHFLSLKDSTNLLVFGNSRANRHIDVAMLSKNGFNMGIDGIGVAYNSTLINTLNKDLKQIVLVHIDTKNFFDNDYTGSDVNALKTKFHRNPIITKVLDSTSQLSTLQKFYYSMNYNGTSIGILKNYFRPNYNFKSYNGYDGLVVTSSQEKIRDIVLAKSISNKECTDNHQINTTALNYLKSIKSFSEKAPNKTFIFITSPIYHDTCEIDNKMLNEIMQELNLTYTDFTNLYKDNKDNSYWKDATHMSNKGAEAFSNHLLQKYKSFQLKQ</sequence>
<organism evidence="2 3">
    <name type="scientific">Winogradskyella marina</name>
    <dbReference type="NCBI Taxonomy" id="2785530"/>
    <lineage>
        <taxon>Bacteria</taxon>
        <taxon>Pseudomonadati</taxon>
        <taxon>Bacteroidota</taxon>
        <taxon>Flavobacteriia</taxon>
        <taxon>Flavobacteriales</taxon>
        <taxon>Flavobacteriaceae</taxon>
        <taxon>Winogradskyella</taxon>
    </lineage>
</organism>
<protein>
    <submittedName>
        <fullName evidence="2">SGNH/GDSL hydrolase family protein</fullName>
    </submittedName>
</protein>
<dbReference type="GO" id="GO:0016787">
    <property type="term" value="F:hydrolase activity"/>
    <property type="evidence" value="ECO:0007669"/>
    <property type="project" value="UniProtKB-KW"/>
</dbReference>
<name>A0ABS0EHC7_9FLAO</name>
<accession>A0ABS0EHC7</accession>
<evidence type="ECO:0000256" key="1">
    <source>
        <dbReference type="SAM" id="Phobius"/>
    </source>
</evidence>
<dbReference type="CDD" id="cd01029">
    <property type="entry name" value="TOPRIM_primases"/>
    <property type="match status" value="1"/>
</dbReference>
<reference evidence="2 3" key="1">
    <citation type="submission" date="2020-11" db="EMBL/GenBank/DDBJ databases">
        <title>Winogradskyella marina sp. nov., isolated from marine sediment.</title>
        <authorList>
            <person name="Bo J."/>
            <person name="Wang S."/>
            <person name="Song X."/>
            <person name="Du Z."/>
        </authorList>
    </citation>
    <scope>NUCLEOTIDE SEQUENCE [LARGE SCALE GENOMIC DNA]</scope>
    <source>
        <strain evidence="2 3">F6397</strain>
    </source>
</reference>
<keyword evidence="1" id="KW-0472">Membrane</keyword>
<keyword evidence="1" id="KW-1133">Transmembrane helix</keyword>